<name>A0AAD9HA01_9PEZI</name>
<organism evidence="2 3">
    <name type="scientific">Colletotrichum zoysiae</name>
    <dbReference type="NCBI Taxonomy" id="1216348"/>
    <lineage>
        <taxon>Eukaryota</taxon>
        <taxon>Fungi</taxon>
        <taxon>Dikarya</taxon>
        <taxon>Ascomycota</taxon>
        <taxon>Pezizomycotina</taxon>
        <taxon>Sordariomycetes</taxon>
        <taxon>Hypocreomycetidae</taxon>
        <taxon>Glomerellales</taxon>
        <taxon>Glomerellaceae</taxon>
        <taxon>Colletotrichum</taxon>
        <taxon>Colletotrichum graminicola species complex</taxon>
    </lineage>
</organism>
<proteinExistence type="predicted"/>
<feature type="compositionally biased region" description="Polar residues" evidence="1">
    <location>
        <begin position="97"/>
        <end position="106"/>
    </location>
</feature>
<evidence type="ECO:0000256" key="1">
    <source>
        <dbReference type="SAM" id="MobiDB-lite"/>
    </source>
</evidence>
<protein>
    <submittedName>
        <fullName evidence="2">Uncharacterized protein</fullName>
    </submittedName>
</protein>
<dbReference type="EMBL" id="MU842943">
    <property type="protein sequence ID" value="KAK2025201.1"/>
    <property type="molecule type" value="Genomic_DNA"/>
</dbReference>
<gene>
    <name evidence="2" type="ORF">LX32DRAFT_67880</name>
</gene>
<dbReference type="AlphaFoldDB" id="A0AAD9HA01"/>
<comment type="caution">
    <text evidence="2">The sequence shown here is derived from an EMBL/GenBank/DDBJ whole genome shotgun (WGS) entry which is preliminary data.</text>
</comment>
<accession>A0AAD9HA01</accession>
<evidence type="ECO:0000313" key="2">
    <source>
        <dbReference type="EMBL" id="KAK2025201.1"/>
    </source>
</evidence>
<sequence length="130" mass="14715">MSCPKKSKCPKKSVWFTVFFVGNPTISKSWTGLNNPGFLQTKMTSHHLVLWRRRKQTHSGRTSVSEASGGDKDRSTHLSLKKRKKKNPEFSVGCQRPFSSCQSSDTLDADGRVGRRLPCRPTADCRHRTH</sequence>
<dbReference type="Proteomes" id="UP001232148">
    <property type="component" value="Unassembled WGS sequence"/>
</dbReference>
<evidence type="ECO:0000313" key="3">
    <source>
        <dbReference type="Proteomes" id="UP001232148"/>
    </source>
</evidence>
<reference evidence="2" key="1">
    <citation type="submission" date="2021-06" db="EMBL/GenBank/DDBJ databases">
        <title>Comparative genomics, transcriptomics and evolutionary studies reveal genomic signatures of adaptation to plant cell wall in hemibiotrophic fungi.</title>
        <authorList>
            <consortium name="DOE Joint Genome Institute"/>
            <person name="Baroncelli R."/>
            <person name="Diaz J.F."/>
            <person name="Benocci T."/>
            <person name="Peng M."/>
            <person name="Battaglia E."/>
            <person name="Haridas S."/>
            <person name="Andreopoulos W."/>
            <person name="Labutti K."/>
            <person name="Pangilinan J."/>
            <person name="Floch G.L."/>
            <person name="Makela M.R."/>
            <person name="Henrissat B."/>
            <person name="Grigoriev I.V."/>
            <person name="Crouch J.A."/>
            <person name="De Vries R.P."/>
            <person name="Sukno S.A."/>
            <person name="Thon M.R."/>
        </authorList>
    </citation>
    <scope>NUCLEOTIDE SEQUENCE</scope>
    <source>
        <strain evidence="2">MAFF235873</strain>
    </source>
</reference>
<feature type="region of interest" description="Disordered" evidence="1">
    <location>
        <begin position="53"/>
        <end position="108"/>
    </location>
</feature>
<keyword evidence="3" id="KW-1185">Reference proteome</keyword>